<evidence type="ECO:0000256" key="1">
    <source>
        <dbReference type="SAM" id="SignalP"/>
    </source>
</evidence>
<feature type="chain" id="PRO_5046271868" evidence="1">
    <location>
        <begin position="22"/>
        <end position="296"/>
    </location>
</feature>
<dbReference type="Pfam" id="PF16956">
    <property type="entry name" value="Porin_7"/>
    <property type="match status" value="1"/>
</dbReference>
<dbReference type="RefSeq" id="WP_273642365.1">
    <property type="nucleotide sequence ID" value="NZ_JAQQXP010000003.1"/>
</dbReference>
<sequence>MQKRITFYAIASAIVSMSATGADNYQTFLNASYSATNSEFEQQDTLLKNNTDTWSLNAAYYFTPRPTMGPNKEFQYINQQSFVSGSVLSSDDADSQAVRGEYLFSDWVVSGSASFNDNNDQVTVGLGYFITQDFKLSVYNTSFDSTSDLFDGDNSLFTFTAEYVVPLKDNDYLGFAFNTDEDTAVSTLNTKYFTQVGTEQYISVSATATIYGDDIDYNDDAISAAAEFYFTKRTSFNVGVILSGDADGYSVGATHFFNDNSSVNIGYADYDMSSSIAAVDSSQNAKQWNIGYQYQY</sequence>
<gene>
    <name evidence="2" type="ORF">OIK42_17430</name>
</gene>
<dbReference type="EMBL" id="JAQQXP010000003">
    <property type="protein sequence ID" value="MDC8832538.1"/>
    <property type="molecule type" value="Genomic_DNA"/>
</dbReference>
<organism evidence="2 3">
    <name type="scientific">Alteromonas gilva</name>
    <dbReference type="NCBI Taxonomy" id="2987522"/>
    <lineage>
        <taxon>Bacteria</taxon>
        <taxon>Pseudomonadati</taxon>
        <taxon>Pseudomonadota</taxon>
        <taxon>Gammaproteobacteria</taxon>
        <taxon>Alteromonadales</taxon>
        <taxon>Alteromonadaceae</taxon>
        <taxon>Alteromonas/Salinimonas group</taxon>
        <taxon>Alteromonas</taxon>
    </lineage>
</organism>
<name>A0ABT5L976_9ALTE</name>
<reference evidence="2 3" key="1">
    <citation type="submission" date="2022-10" db="EMBL/GenBank/DDBJ databases">
        <title>Alteromonas sp. chi3 Genome sequencing.</title>
        <authorList>
            <person name="Park S."/>
        </authorList>
    </citation>
    <scope>NUCLEOTIDE SEQUENCE [LARGE SCALE GENOMIC DNA]</scope>
    <source>
        <strain evidence="3">chi3</strain>
    </source>
</reference>
<comment type="caution">
    <text evidence="2">The sequence shown here is derived from an EMBL/GenBank/DDBJ whole genome shotgun (WGS) entry which is preliminary data.</text>
</comment>
<accession>A0ABT5L976</accession>
<keyword evidence="3" id="KW-1185">Reference proteome</keyword>
<dbReference type="InterPro" id="IPR031593">
    <property type="entry name" value="Porin_7"/>
</dbReference>
<proteinExistence type="predicted"/>
<dbReference type="SUPFAM" id="SSF56935">
    <property type="entry name" value="Porins"/>
    <property type="match status" value="1"/>
</dbReference>
<protein>
    <submittedName>
        <fullName evidence="2">Porin</fullName>
    </submittedName>
</protein>
<keyword evidence="1" id="KW-0732">Signal</keyword>
<feature type="signal peptide" evidence="1">
    <location>
        <begin position="1"/>
        <end position="21"/>
    </location>
</feature>
<dbReference type="Proteomes" id="UP001218788">
    <property type="component" value="Unassembled WGS sequence"/>
</dbReference>
<evidence type="ECO:0000313" key="3">
    <source>
        <dbReference type="Proteomes" id="UP001218788"/>
    </source>
</evidence>
<evidence type="ECO:0000313" key="2">
    <source>
        <dbReference type="EMBL" id="MDC8832538.1"/>
    </source>
</evidence>